<gene>
    <name evidence="1" type="ORF">BCF46_0438</name>
</gene>
<name>A0A497X4V5_9RHOB</name>
<reference evidence="1 2" key="1">
    <citation type="submission" date="2018-10" db="EMBL/GenBank/DDBJ databases">
        <title>Genomic Encyclopedia of Archaeal and Bacterial Type Strains, Phase II (KMG-II): from individual species to whole genera.</title>
        <authorList>
            <person name="Goeker M."/>
        </authorList>
    </citation>
    <scope>NUCLEOTIDE SEQUENCE [LARGE SCALE GENOMIC DNA]</scope>
    <source>
        <strain evidence="1 2">DSM 29466</strain>
    </source>
</reference>
<dbReference type="EMBL" id="RCCE01000001">
    <property type="protein sequence ID" value="RLJ60240.1"/>
    <property type="molecule type" value="Genomic_DNA"/>
</dbReference>
<evidence type="ECO:0000313" key="1">
    <source>
        <dbReference type="EMBL" id="RLJ60240.1"/>
    </source>
</evidence>
<protein>
    <submittedName>
        <fullName evidence="1">Uncharacterized protein</fullName>
    </submittedName>
</protein>
<comment type="caution">
    <text evidence="1">The sequence shown here is derived from an EMBL/GenBank/DDBJ whole genome shotgun (WGS) entry which is preliminary data.</text>
</comment>
<sequence>MIGRESRAVVKTTQAANCQFSGGKLPIGDLWEGRVEIKGQLIPAPPARVLAGFAPIICRRHSVGIASANCRTL</sequence>
<keyword evidence="2" id="KW-1185">Reference proteome</keyword>
<accession>A0A497X4V5</accession>
<dbReference type="Proteomes" id="UP000269157">
    <property type="component" value="Unassembled WGS sequence"/>
</dbReference>
<proteinExistence type="predicted"/>
<organism evidence="1 2">
    <name type="scientific">Litoreibacter meonggei</name>
    <dbReference type="NCBI Taxonomy" id="1049199"/>
    <lineage>
        <taxon>Bacteria</taxon>
        <taxon>Pseudomonadati</taxon>
        <taxon>Pseudomonadota</taxon>
        <taxon>Alphaproteobacteria</taxon>
        <taxon>Rhodobacterales</taxon>
        <taxon>Roseobacteraceae</taxon>
        <taxon>Litoreibacter</taxon>
    </lineage>
</organism>
<evidence type="ECO:0000313" key="2">
    <source>
        <dbReference type="Proteomes" id="UP000269157"/>
    </source>
</evidence>
<dbReference type="AlphaFoldDB" id="A0A497X4V5"/>